<dbReference type="Gene3D" id="3.40.50.150">
    <property type="entry name" value="Vaccinia Virus protein VP39"/>
    <property type="match status" value="1"/>
</dbReference>
<evidence type="ECO:0000313" key="2">
    <source>
        <dbReference type="EnsemblPlants" id="Zm00001eb221760_P001"/>
    </source>
</evidence>
<protein>
    <recommendedName>
        <fullName evidence="4">Methyltransferase type 11 domain-containing protein</fullName>
    </recommendedName>
</protein>
<dbReference type="AlphaFoldDB" id="A0A804PAX4"/>
<dbReference type="GO" id="GO:0016274">
    <property type="term" value="F:protein-arginine N-methyltransferase activity"/>
    <property type="evidence" value="ECO:0007669"/>
    <property type="project" value="InterPro"/>
</dbReference>
<name>A0A804PAX4_MAIZE</name>
<dbReference type="InterPro" id="IPR025799">
    <property type="entry name" value="Arg_MeTrfase"/>
</dbReference>
<keyword evidence="1" id="KW-0949">S-adenosyl-L-methionine</keyword>
<evidence type="ECO:0008006" key="4">
    <source>
        <dbReference type="Google" id="ProtNLM"/>
    </source>
</evidence>
<keyword evidence="3" id="KW-1185">Reference proteome</keyword>
<proteinExistence type="predicted"/>
<dbReference type="PANTHER" id="PTHR11006">
    <property type="entry name" value="PROTEIN ARGININE N-METHYLTRANSFERASE"/>
    <property type="match status" value="1"/>
</dbReference>
<dbReference type="SUPFAM" id="SSF53335">
    <property type="entry name" value="S-adenosyl-L-methionine-dependent methyltransferases"/>
    <property type="match status" value="1"/>
</dbReference>
<accession>A0A804PAX4</accession>
<evidence type="ECO:0000256" key="1">
    <source>
        <dbReference type="ARBA" id="ARBA00022691"/>
    </source>
</evidence>
<evidence type="ECO:0000313" key="3">
    <source>
        <dbReference type="Proteomes" id="UP000007305"/>
    </source>
</evidence>
<dbReference type="EnsemblPlants" id="Zm00001eb221760_T001">
    <property type="protein sequence ID" value="Zm00001eb221760_P001"/>
    <property type="gene ID" value="Zm00001eb221760"/>
</dbReference>
<reference evidence="2" key="3">
    <citation type="submission" date="2021-05" db="UniProtKB">
        <authorList>
            <consortium name="EnsemblPlants"/>
        </authorList>
    </citation>
    <scope>IDENTIFICATION</scope>
    <source>
        <strain evidence="2">cv. B73</strain>
    </source>
</reference>
<organism evidence="2 3">
    <name type="scientific">Zea mays</name>
    <name type="common">Maize</name>
    <dbReference type="NCBI Taxonomy" id="4577"/>
    <lineage>
        <taxon>Eukaryota</taxon>
        <taxon>Viridiplantae</taxon>
        <taxon>Streptophyta</taxon>
        <taxon>Embryophyta</taxon>
        <taxon>Tracheophyta</taxon>
        <taxon>Spermatophyta</taxon>
        <taxon>Magnoliopsida</taxon>
        <taxon>Liliopsida</taxon>
        <taxon>Poales</taxon>
        <taxon>Poaceae</taxon>
        <taxon>PACMAD clade</taxon>
        <taxon>Panicoideae</taxon>
        <taxon>Andropogonodae</taxon>
        <taxon>Andropogoneae</taxon>
        <taxon>Tripsacinae</taxon>
        <taxon>Zea</taxon>
    </lineage>
</organism>
<reference evidence="2" key="2">
    <citation type="submission" date="2019-07" db="EMBL/GenBank/DDBJ databases">
        <authorList>
            <person name="Seetharam A."/>
            <person name="Woodhouse M."/>
            <person name="Cannon E."/>
        </authorList>
    </citation>
    <scope>NUCLEOTIDE SEQUENCE [LARGE SCALE GENOMIC DNA]</scope>
    <source>
        <strain evidence="2">cv. B73</strain>
    </source>
</reference>
<dbReference type="PANTHER" id="PTHR11006:SF89">
    <property type="entry name" value="PROTEIN ARGININE N-METHYLTRANSFERASE 3-RELATED"/>
    <property type="match status" value="1"/>
</dbReference>
<reference evidence="3" key="1">
    <citation type="journal article" date="2009" name="Science">
        <title>The B73 maize genome: complexity, diversity, and dynamics.</title>
        <authorList>
            <person name="Schnable P.S."/>
            <person name="Ware D."/>
            <person name="Fulton R.S."/>
            <person name="Stein J.C."/>
            <person name="Wei F."/>
            <person name="Pasternak S."/>
            <person name="Liang C."/>
            <person name="Zhang J."/>
            <person name="Fulton L."/>
            <person name="Graves T.A."/>
            <person name="Minx P."/>
            <person name="Reily A.D."/>
            <person name="Courtney L."/>
            <person name="Kruchowski S.S."/>
            <person name="Tomlinson C."/>
            <person name="Strong C."/>
            <person name="Delehaunty K."/>
            <person name="Fronick C."/>
            <person name="Courtney B."/>
            <person name="Rock S.M."/>
            <person name="Belter E."/>
            <person name="Du F."/>
            <person name="Kim K."/>
            <person name="Abbott R.M."/>
            <person name="Cotton M."/>
            <person name="Levy A."/>
            <person name="Marchetto P."/>
            <person name="Ochoa K."/>
            <person name="Jackson S.M."/>
            <person name="Gillam B."/>
            <person name="Chen W."/>
            <person name="Yan L."/>
            <person name="Higginbotham J."/>
            <person name="Cardenas M."/>
            <person name="Waligorski J."/>
            <person name="Applebaum E."/>
            <person name="Phelps L."/>
            <person name="Falcone J."/>
            <person name="Kanchi K."/>
            <person name="Thane T."/>
            <person name="Scimone A."/>
            <person name="Thane N."/>
            <person name="Henke J."/>
            <person name="Wang T."/>
            <person name="Ruppert J."/>
            <person name="Shah N."/>
            <person name="Rotter K."/>
            <person name="Hodges J."/>
            <person name="Ingenthron E."/>
            <person name="Cordes M."/>
            <person name="Kohlberg S."/>
            <person name="Sgro J."/>
            <person name="Delgado B."/>
            <person name="Mead K."/>
            <person name="Chinwalla A."/>
            <person name="Leonard S."/>
            <person name="Crouse K."/>
            <person name="Collura K."/>
            <person name="Kudrna D."/>
            <person name="Currie J."/>
            <person name="He R."/>
            <person name="Angelova A."/>
            <person name="Rajasekar S."/>
            <person name="Mueller T."/>
            <person name="Lomeli R."/>
            <person name="Scara G."/>
            <person name="Ko A."/>
            <person name="Delaney K."/>
            <person name="Wissotski M."/>
            <person name="Lopez G."/>
            <person name="Campos D."/>
            <person name="Braidotti M."/>
            <person name="Ashley E."/>
            <person name="Golser W."/>
            <person name="Kim H."/>
            <person name="Lee S."/>
            <person name="Lin J."/>
            <person name="Dujmic Z."/>
            <person name="Kim W."/>
            <person name="Talag J."/>
            <person name="Zuccolo A."/>
            <person name="Fan C."/>
            <person name="Sebastian A."/>
            <person name="Kramer M."/>
            <person name="Spiegel L."/>
            <person name="Nascimento L."/>
            <person name="Zutavern T."/>
            <person name="Miller B."/>
            <person name="Ambroise C."/>
            <person name="Muller S."/>
            <person name="Spooner W."/>
            <person name="Narechania A."/>
            <person name="Ren L."/>
            <person name="Wei S."/>
            <person name="Kumari S."/>
            <person name="Faga B."/>
            <person name="Levy M.J."/>
            <person name="McMahan L."/>
            <person name="Van Buren P."/>
            <person name="Vaughn M.W."/>
            <person name="Ying K."/>
            <person name="Yeh C.-T."/>
            <person name="Emrich S.J."/>
            <person name="Jia Y."/>
            <person name="Kalyanaraman A."/>
            <person name="Hsia A.-P."/>
            <person name="Barbazuk W.B."/>
            <person name="Baucom R.S."/>
            <person name="Brutnell T.P."/>
            <person name="Carpita N.C."/>
            <person name="Chaparro C."/>
            <person name="Chia J.-M."/>
            <person name="Deragon J.-M."/>
            <person name="Estill J.C."/>
            <person name="Fu Y."/>
            <person name="Jeddeloh J.A."/>
            <person name="Han Y."/>
            <person name="Lee H."/>
            <person name="Li P."/>
            <person name="Lisch D.R."/>
            <person name="Liu S."/>
            <person name="Liu Z."/>
            <person name="Nagel D.H."/>
            <person name="McCann M.C."/>
            <person name="SanMiguel P."/>
            <person name="Myers A.M."/>
            <person name="Nettleton D."/>
            <person name="Nguyen J."/>
            <person name="Penning B.W."/>
            <person name="Ponnala L."/>
            <person name="Schneider K.L."/>
            <person name="Schwartz D.C."/>
            <person name="Sharma A."/>
            <person name="Soderlund C."/>
            <person name="Springer N.M."/>
            <person name="Sun Q."/>
            <person name="Wang H."/>
            <person name="Waterman M."/>
            <person name="Westerman R."/>
            <person name="Wolfgruber T.K."/>
            <person name="Yang L."/>
            <person name="Yu Y."/>
            <person name="Zhang L."/>
            <person name="Zhou S."/>
            <person name="Zhu Q."/>
            <person name="Bennetzen J.L."/>
            <person name="Dawe R.K."/>
            <person name="Jiang J."/>
            <person name="Jiang N."/>
            <person name="Presting G.G."/>
            <person name="Wessler S.R."/>
            <person name="Aluru S."/>
            <person name="Martienssen R.A."/>
            <person name="Clifton S.W."/>
            <person name="McCombie W.R."/>
            <person name="Wing R.A."/>
            <person name="Wilson R.K."/>
        </authorList>
    </citation>
    <scope>NUCLEOTIDE SEQUENCE [LARGE SCALE GENOMIC DNA]</scope>
    <source>
        <strain evidence="3">cv. B73</strain>
    </source>
</reference>
<dbReference type="Gramene" id="Zm00001eb221760_T001">
    <property type="protein sequence ID" value="Zm00001eb221760_P001"/>
    <property type="gene ID" value="Zm00001eb221760"/>
</dbReference>
<dbReference type="InterPro" id="IPR029063">
    <property type="entry name" value="SAM-dependent_MTases_sf"/>
</dbReference>
<dbReference type="Proteomes" id="UP000007305">
    <property type="component" value="Chromosome 5"/>
</dbReference>
<sequence length="124" mass="13534">MLSPLHCCHYKDRKSLFAAKAGESSVVAVDGSAKMASVATQVAKNNGMLYDENVEAEQKQGSAQVISVVHTKAEELNQKIQVPQNGFDLLVSEWMGYCLLYESMLSSVIYARDHFLKPGGAILP</sequence>
<dbReference type="InParanoid" id="A0A804PAX4"/>